<evidence type="ECO:0000313" key="2">
    <source>
        <dbReference type="EMBL" id="TCO27772.1"/>
    </source>
</evidence>
<keyword evidence="3" id="KW-1185">Reference proteome</keyword>
<comment type="caution">
    <text evidence="2">The sequence shown here is derived from an EMBL/GenBank/DDBJ whole genome shotgun (WGS) entry which is preliminary data.</text>
</comment>
<dbReference type="Pfam" id="PF10823">
    <property type="entry name" value="DUF2568"/>
    <property type="match status" value="1"/>
</dbReference>
<feature type="transmembrane region" description="Helical" evidence="1">
    <location>
        <begin position="91"/>
        <end position="107"/>
    </location>
</feature>
<evidence type="ECO:0000313" key="3">
    <source>
        <dbReference type="Proteomes" id="UP000295818"/>
    </source>
</evidence>
<organism evidence="2 3">
    <name type="scientific">Kribbella orskensis</name>
    <dbReference type="NCBI Taxonomy" id="2512216"/>
    <lineage>
        <taxon>Bacteria</taxon>
        <taxon>Bacillati</taxon>
        <taxon>Actinomycetota</taxon>
        <taxon>Actinomycetes</taxon>
        <taxon>Propionibacteriales</taxon>
        <taxon>Kribbellaceae</taxon>
        <taxon>Kribbella</taxon>
    </lineage>
</organism>
<feature type="transmembrane region" description="Helical" evidence="1">
    <location>
        <begin position="35"/>
        <end position="55"/>
    </location>
</feature>
<gene>
    <name evidence="2" type="ORF">EV644_103475</name>
</gene>
<dbReference type="EMBL" id="SLWM01000003">
    <property type="protein sequence ID" value="TCO27772.1"/>
    <property type="molecule type" value="Genomic_DNA"/>
</dbReference>
<dbReference type="Proteomes" id="UP000295818">
    <property type="component" value="Unassembled WGS sequence"/>
</dbReference>
<keyword evidence="1" id="KW-0472">Membrane</keyword>
<keyword evidence="1" id="KW-1133">Transmembrane helix</keyword>
<feature type="transmembrane region" description="Helical" evidence="1">
    <location>
        <begin position="67"/>
        <end position="85"/>
    </location>
</feature>
<proteinExistence type="predicted"/>
<accession>A0ABY2BQ80</accession>
<keyword evidence="1" id="KW-0812">Transmembrane</keyword>
<protein>
    <submittedName>
        <fullName evidence="2">Uncharacterized protein DUF2568</fullName>
    </submittedName>
</protein>
<dbReference type="InterPro" id="IPR021214">
    <property type="entry name" value="DUF2568"/>
</dbReference>
<sequence length="130" mass="13622">MHEIWRWSNLGLAFAVELAGLGIFAWWGWQAGNTTVVRLLLAIGLPVVAAVLWGLFAAPTANHGGPLVTAIMKVAFFGLAGLALWSLDHRILGIVFVVVVAANLLVIHTGNLSPDSPAAEGSTATSAISR</sequence>
<name>A0ABY2BQ80_9ACTN</name>
<dbReference type="RefSeq" id="WP_132191757.1">
    <property type="nucleotide sequence ID" value="NZ_SLWM01000003.1"/>
</dbReference>
<feature type="transmembrane region" description="Helical" evidence="1">
    <location>
        <begin position="7"/>
        <end position="29"/>
    </location>
</feature>
<evidence type="ECO:0000256" key="1">
    <source>
        <dbReference type="SAM" id="Phobius"/>
    </source>
</evidence>
<reference evidence="2 3" key="1">
    <citation type="journal article" date="2015" name="Stand. Genomic Sci.">
        <title>Genomic Encyclopedia of Bacterial and Archaeal Type Strains, Phase III: the genomes of soil and plant-associated and newly described type strains.</title>
        <authorList>
            <person name="Whitman W.B."/>
            <person name="Woyke T."/>
            <person name="Klenk H.P."/>
            <person name="Zhou Y."/>
            <person name="Lilburn T.G."/>
            <person name="Beck B.J."/>
            <person name="De Vos P."/>
            <person name="Vandamme P."/>
            <person name="Eisen J.A."/>
            <person name="Garrity G."/>
            <person name="Hugenholtz P."/>
            <person name="Kyrpides N.C."/>
        </authorList>
    </citation>
    <scope>NUCLEOTIDE SEQUENCE [LARGE SCALE GENOMIC DNA]</scope>
    <source>
        <strain evidence="2 3">VKM Ac-2538</strain>
    </source>
</reference>